<evidence type="ECO:0000313" key="2">
    <source>
        <dbReference type="EMBL" id="GAA0935730.1"/>
    </source>
</evidence>
<protein>
    <recommendedName>
        <fullName evidence="4">ABC transporter permease</fullName>
    </recommendedName>
</protein>
<dbReference type="Proteomes" id="UP001500665">
    <property type="component" value="Unassembled WGS sequence"/>
</dbReference>
<feature type="transmembrane region" description="Helical" evidence="1">
    <location>
        <begin position="109"/>
        <end position="127"/>
    </location>
</feature>
<keyword evidence="1" id="KW-0812">Transmembrane</keyword>
<accession>A0ABN1PZS7</accession>
<reference evidence="2 3" key="1">
    <citation type="journal article" date="2019" name="Int. J. Syst. Evol. Microbiol.">
        <title>The Global Catalogue of Microorganisms (GCM) 10K type strain sequencing project: providing services to taxonomists for standard genome sequencing and annotation.</title>
        <authorList>
            <consortium name="The Broad Institute Genomics Platform"/>
            <consortium name="The Broad Institute Genome Sequencing Center for Infectious Disease"/>
            <person name="Wu L."/>
            <person name="Ma J."/>
        </authorList>
    </citation>
    <scope>NUCLEOTIDE SEQUENCE [LARGE SCALE GENOMIC DNA]</scope>
    <source>
        <strain evidence="2 3">JCM 10696</strain>
    </source>
</reference>
<evidence type="ECO:0008006" key="4">
    <source>
        <dbReference type="Google" id="ProtNLM"/>
    </source>
</evidence>
<evidence type="ECO:0000313" key="3">
    <source>
        <dbReference type="Proteomes" id="UP001500665"/>
    </source>
</evidence>
<keyword evidence="1" id="KW-0472">Membrane</keyword>
<evidence type="ECO:0000256" key="1">
    <source>
        <dbReference type="SAM" id="Phobius"/>
    </source>
</evidence>
<proteinExistence type="predicted"/>
<organism evidence="2 3">
    <name type="scientific">Actinocorallia libanotica</name>
    <dbReference type="NCBI Taxonomy" id="46162"/>
    <lineage>
        <taxon>Bacteria</taxon>
        <taxon>Bacillati</taxon>
        <taxon>Actinomycetota</taxon>
        <taxon>Actinomycetes</taxon>
        <taxon>Streptosporangiales</taxon>
        <taxon>Thermomonosporaceae</taxon>
        <taxon>Actinocorallia</taxon>
    </lineage>
</organism>
<feature type="transmembrane region" description="Helical" evidence="1">
    <location>
        <begin position="12"/>
        <end position="31"/>
    </location>
</feature>
<comment type="caution">
    <text evidence="2">The sequence shown here is derived from an EMBL/GenBank/DDBJ whole genome shotgun (WGS) entry which is preliminary data.</text>
</comment>
<dbReference type="EMBL" id="BAAAHH010000001">
    <property type="protein sequence ID" value="GAA0935730.1"/>
    <property type="molecule type" value="Genomic_DNA"/>
</dbReference>
<feature type="transmembrane region" description="Helical" evidence="1">
    <location>
        <begin position="37"/>
        <end position="55"/>
    </location>
</feature>
<sequence length="130" mass="13751">MWLAPERRGRQGWLVPGFAMLAGVGIAALLYSREAMTAGVVAGLVLVAYGLQLAYRRDESALVISEAFGRGRNGRSHLRSAAMTGDVLVAGLVAAIVVQALREQPLGPLPWLAGLAALTYLVSIFVTSDM</sequence>
<feature type="transmembrane region" description="Helical" evidence="1">
    <location>
        <begin position="76"/>
        <end position="97"/>
    </location>
</feature>
<gene>
    <name evidence="2" type="ORF">GCM10009550_00940</name>
</gene>
<keyword evidence="1" id="KW-1133">Transmembrane helix</keyword>
<name>A0ABN1PZS7_9ACTN</name>
<keyword evidence="3" id="KW-1185">Reference proteome</keyword>